<name>A0A7I8DN69_9FIRM</name>
<dbReference type="EMBL" id="AP023368">
    <property type="protein sequence ID" value="BCJ99858.1"/>
    <property type="molecule type" value="Genomic_DNA"/>
</dbReference>
<accession>A0A7I8DN69</accession>
<dbReference type="InterPro" id="IPR029063">
    <property type="entry name" value="SAM-dependent_MTases_sf"/>
</dbReference>
<dbReference type="RefSeq" id="WP_185255586.1">
    <property type="nucleotide sequence ID" value="NZ_AP023368.1"/>
</dbReference>
<evidence type="ECO:0000313" key="3">
    <source>
        <dbReference type="Proteomes" id="UP000515703"/>
    </source>
</evidence>
<dbReference type="Gene3D" id="3.40.50.150">
    <property type="entry name" value="Vaccinia Virus protein VP39"/>
    <property type="match status" value="1"/>
</dbReference>
<organism evidence="2 3">
    <name type="scientific">Anaerocolumna chitinilytica</name>
    <dbReference type="NCBI Taxonomy" id="1727145"/>
    <lineage>
        <taxon>Bacteria</taxon>
        <taxon>Bacillati</taxon>
        <taxon>Bacillota</taxon>
        <taxon>Clostridia</taxon>
        <taxon>Lachnospirales</taxon>
        <taxon>Lachnospiraceae</taxon>
        <taxon>Anaerocolumna</taxon>
    </lineage>
</organism>
<dbReference type="PANTHER" id="PTHR43591:SF24">
    <property type="entry name" value="2-METHOXY-6-POLYPRENYL-1,4-BENZOQUINOL METHYLASE, MITOCHONDRIAL"/>
    <property type="match status" value="1"/>
</dbReference>
<dbReference type="SUPFAM" id="SSF53335">
    <property type="entry name" value="S-adenosyl-L-methionine-dependent methyltransferases"/>
    <property type="match status" value="1"/>
</dbReference>
<proteinExistence type="predicted"/>
<dbReference type="Proteomes" id="UP000515703">
    <property type="component" value="Chromosome"/>
</dbReference>
<dbReference type="KEGG" id="acht:bsdcttw_28990"/>
<reference evidence="2 3" key="2">
    <citation type="submission" date="2020-08" db="EMBL/GenBank/DDBJ databases">
        <authorList>
            <person name="Ueki A."/>
            <person name="Tonouchi A."/>
        </authorList>
    </citation>
    <scope>NUCLEOTIDE SEQUENCE [LARGE SCALE GENOMIC DNA]</scope>
    <source>
        <strain evidence="2 3">CTTW</strain>
    </source>
</reference>
<keyword evidence="3" id="KW-1185">Reference proteome</keyword>
<sequence>MKDSRNLYSLECIERFRKGNKQVLKEEKWLMYLSVTSQENINMERLHSMEEKKSSYLLDYVERTLRVLEQKGMKENIPSDIISLVEETLIWSEVAKGGTDYQRKKWLESGINLYVHNIGSADIYQKNVITSNERKHIVTVLISTHGLIGQYIRGEVSLSGNVALTELIREGTLTKEKLAATLELLNYCIVSGVDANLWEKIQPELKSVISYIVNNDLLKDYDLRERLRRLRKSSIEHGEDFEALYEKLVIKNNIKEKLEELLYQKELWFVESALYDFSFEEFIKIFLIIGNQIAETEAVRHISFEPLMKDIYYQHEGRKRINIYKKRIIESYLSAMSFEDILGGTFGTSLHVSQHISLFGEPRSTLFFHFAYSPAGEKLIDFCVEAEKADVLYESAIVLLFDLFQLRKDKYDRFYEEETYLKTMNQSIDYKKIILDYIKGEKVIDIGPGGGALMDLIEENAPEKRVTGIDIAQNVLDNLKRKKQIENKQWEVMYGDALNLSSYLPENSIDTIIFCSILHELFSYIEFEGSKFNYNTLAAAFQSAFDVLKPGGRIIIRDGIMTEEKEEKRIIRFLSHDGMEFLKRYTSDFKGREIQYDMVGQNEVILPVNDAMEFLYTYTWGEKSYVHEVNEQFGYFTPEGFRRFISKVLGEKAEIIVLEHFLQEGYTLALSQKIEFFDERRKPVRLPDSTCLVVIEKKE</sequence>
<evidence type="ECO:0000259" key="1">
    <source>
        <dbReference type="Pfam" id="PF08241"/>
    </source>
</evidence>
<feature type="domain" description="Methyltransferase type 11" evidence="1">
    <location>
        <begin position="445"/>
        <end position="556"/>
    </location>
</feature>
<dbReference type="AlphaFoldDB" id="A0A7I8DN69"/>
<dbReference type="NCBIfam" id="NF005379">
    <property type="entry name" value="PRK06922.1"/>
    <property type="match status" value="1"/>
</dbReference>
<gene>
    <name evidence="2" type="ORF">bsdcttw_28990</name>
</gene>
<evidence type="ECO:0000313" key="2">
    <source>
        <dbReference type="EMBL" id="BCJ99858.1"/>
    </source>
</evidence>
<protein>
    <recommendedName>
        <fullName evidence="1">Methyltransferase type 11 domain-containing protein</fullName>
    </recommendedName>
</protein>
<dbReference type="Pfam" id="PF08241">
    <property type="entry name" value="Methyltransf_11"/>
    <property type="match status" value="1"/>
</dbReference>
<dbReference type="InterPro" id="IPR013216">
    <property type="entry name" value="Methyltransf_11"/>
</dbReference>
<dbReference type="GO" id="GO:0008757">
    <property type="term" value="F:S-adenosylmethionine-dependent methyltransferase activity"/>
    <property type="evidence" value="ECO:0007669"/>
    <property type="project" value="InterPro"/>
</dbReference>
<reference evidence="2 3" key="1">
    <citation type="submission" date="2020-08" db="EMBL/GenBank/DDBJ databases">
        <title>Draft genome sequencing of an Anaerocolumna strain isolated from anoxic soil subjected to BSD treatment.</title>
        <authorList>
            <person name="Uek A."/>
            <person name="Tonouchi A."/>
        </authorList>
    </citation>
    <scope>NUCLEOTIDE SEQUENCE [LARGE SCALE GENOMIC DNA]</scope>
    <source>
        <strain evidence="2 3">CTTW</strain>
    </source>
</reference>
<dbReference type="PANTHER" id="PTHR43591">
    <property type="entry name" value="METHYLTRANSFERASE"/>
    <property type="match status" value="1"/>
</dbReference>
<dbReference type="CDD" id="cd02440">
    <property type="entry name" value="AdoMet_MTases"/>
    <property type="match status" value="1"/>
</dbReference>